<dbReference type="CDD" id="cd02907">
    <property type="entry name" value="Macro_Af1521_BAL-like"/>
    <property type="match status" value="1"/>
</dbReference>
<name>A0A3B3WXH6_9TELE</name>
<keyword evidence="4" id="KW-1133">Transmembrane helix</keyword>
<reference evidence="7" key="2">
    <citation type="submission" date="2025-09" db="UniProtKB">
        <authorList>
            <consortium name="Ensembl"/>
        </authorList>
    </citation>
    <scope>IDENTIFICATION</scope>
</reference>
<feature type="domain" description="Macro" evidence="5">
    <location>
        <begin position="227"/>
        <end position="413"/>
    </location>
</feature>
<dbReference type="Pfam" id="PF04548">
    <property type="entry name" value="AIG1"/>
    <property type="match status" value="1"/>
</dbReference>
<dbReference type="STRING" id="48701.ENSPMEP00000007468"/>
<dbReference type="PROSITE" id="PS51720">
    <property type="entry name" value="G_AIG1"/>
    <property type="match status" value="1"/>
</dbReference>
<dbReference type="SUPFAM" id="SSF52949">
    <property type="entry name" value="Macro domain-like"/>
    <property type="match status" value="2"/>
</dbReference>
<dbReference type="InterPro" id="IPR027417">
    <property type="entry name" value="P-loop_NTPase"/>
</dbReference>
<dbReference type="SUPFAM" id="SSF52540">
    <property type="entry name" value="P-loop containing nucleoside triphosphate hydrolases"/>
    <property type="match status" value="1"/>
</dbReference>
<sequence length="792" mass="85493">MLDVEDKPCLGESLRAVATYNLTDDVQLMVYQGDITTFGADALVNSSNEDLNHCEGIAAALSQAGGPDVQFEIDSLRKRKGQIPTGEVVVTIGGNLPCKRLLHAVGPVAGKAAGKERVLLERTVRRALSLAELMKFKSIAMPCIGSGVFSIPVIVCSDAIVCAVKEFGSQGGKSLQTISLIDDRGEVVRAMQEACDRHLLGQSAAYPAEHKDPLGREFDSVGQNVARGATAGAPKGLVQVEIVQGTIESQQTDAVVSPMVFNDPLSTRVGNILSKAIGPHVTKTIIGKSEGEMGPGDFILEENLTGVPFGAVFFLSLVRWDAEDNGTAVQVLRLGINQILTSCESKGFGSVAIPALGAGIALGFPITVVARVLLEEISKFEQERTTSAPVQVLLVLPDQEGWEVFKSVQEDIKFNRCTENDLESGRDQVSSPTRIVLLGKTGAGKSHLANTILGEEVFASYHSPNSGTNKCQSETRTVNGRCLTLIDTPGFFDTDRSEEELKPEIMRCLTECAPGPHVFLILLRVDRFTKHEQQVITKICDHFSEDALKYAVIVFTHGEQLQEGMKIEEFVNENKNLSNLVKKCGGRCHVFDNKHWNGEGQDDYRNNQVQLEAFLQTVDKMMVEKNGSYYTNAVLQHVEERIQKEEKQIREVEVDLPPQEIRERAKTSVSNEFLTQLAGTATGALLGAFFGVAALLEVVMKVVKNPTEVMKRVKALTAMAPAATVAGSEVAVVAAGVVAGVATVTAAAAGGVRGGVMGQEASKEAKSPMEAIEKSFDAIMKERSRFRMLPPN</sequence>
<accession>A0A3B3WXH6</accession>
<keyword evidence="4" id="KW-0812">Transmembrane</keyword>
<keyword evidence="3" id="KW-0342">GTP-binding</keyword>
<dbReference type="PANTHER" id="PTHR10903">
    <property type="entry name" value="GTPASE, IMAP FAMILY MEMBER-RELATED"/>
    <property type="match status" value="1"/>
</dbReference>
<feature type="domain" description="Macro" evidence="5">
    <location>
        <begin position="15"/>
        <end position="199"/>
    </location>
</feature>
<dbReference type="Gene3D" id="3.40.220.10">
    <property type="entry name" value="Leucine Aminopeptidase, subunit E, domain 1"/>
    <property type="match status" value="2"/>
</dbReference>
<protein>
    <recommendedName>
        <fullName evidence="9">AIG1-type G domain-containing protein</fullName>
    </recommendedName>
</protein>
<keyword evidence="4" id="KW-0472">Membrane</keyword>
<evidence type="ECO:0008006" key="9">
    <source>
        <dbReference type="Google" id="ProtNLM"/>
    </source>
</evidence>
<evidence type="ECO:0000313" key="8">
    <source>
        <dbReference type="Proteomes" id="UP000261480"/>
    </source>
</evidence>
<dbReference type="FunFam" id="3.40.50.300:FF:000366">
    <property type="entry name" value="GTPase, IMAP family member 2"/>
    <property type="match status" value="1"/>
</dbReference>
<dbReference type="Proteomes" id="UP000261480">
    <property type="component" value="Unplaced"/>
</dbReference>
<comment type="similarity">
    <text evidence="1">Belongs to the TRAFAC class TrmE-Era-EngA-EngB-Septin-like GTPase superfamily. AIG1/Toc34/Toc159-like paraseptin GTPase family. IAN subfamily.</text>
</comment>
<dbReference type="PANTHER" id="PTHR10903:SF62">
    <property type="entry name" value="GTPASE IMAP FAMILY MEMBER 4-LIKE-RELATED"/>
    <property type="match status" value="1"/>
</dbReference>
<dbReference type="PROSITE" id="PS51154">
    <property type="entry name" value="MACRO"/>
    <property type="match status" value="2"/>
</dbReference>
<dbReference type="InterPro" id="IPR002589">
    <property type="entry name" value="Macro_dom"/>
</dbReference>
<dbReference type="CDD" id="cd01852">
    <property type="entry name" value="AIG1"/>
    <property type="match status" value="1"/>
</dbReference>
<dbReference type="InterPro" id="IPR043472">
    <property type="entry name" value="Macro_dom-like"/>
</dbReference>
<dbReference type="InterPro" id="IPR045058">
    <property type="entry name" value="GIMA/IAN/Toc"/>
</dbReference>
<dbReference type="Pfam" id="PF01661">
    <property type="entry name" value="Macro"/>
    <property type="match status" value="1"/>
</dbReference>
<evidence type="ECO:0000313" key="7">
    <source>
        <dbReference type="Ensembl" id="ENSPMEP00000007468.1"/>
    </source>
</evidence>
<evidence type="ECO:0000259" key="5">
    <source>
        <dbReference type="PROSITE" id="PS51154"/>
    </source>
</evidence>
<feature type="transmembrane region" description="Helical" evidence="4">
    <location>
        <begin position="730"/>
        <end position="752"/>
    </location>
</feature>
<evidence type="ECO:0000259" key="6">
    <source>
        <dbReference type="PROSITE" id="PS51720"/>
    </source>
</evidence>
<dbReference type="SMART" id="SM00506">
    <property type="entry name" value="A1pp"/>
    <property type="match status" value="1"/>
</dbReference>
<keyword evidence="8" id="KW-1185">Reference proteome</keyword>
<feature type="domain" description="AIG1-type G" evidence="6">
    <location>
        <begin position="430"/>
        <end position="639"/>
    </location>
</feature>
<keyword evidence="2" id="KW-0547">Nucleotide-binding</keyword>
<dbReference type="Gene3D" id="3.40.50.300">
    <property type="entry name" value="P-loop containing nucleotide triphosphate hydrolases"/>
    <property type="match status" value="1"/>
</dbReference>
<dbReference type="InterPro" id="IPR006703">
    <property type="entry name" value="G_AIG1"/>
</dbReference>
<feature type="transmembrane region" description="Helical" evidence="4">
    <location>
        <begin position="673"/>
        <end position="696"/>
    </location>
</feature>
<organism evidence="7 8">
    <name type="scientific">Poecilia mexicana</name>
    <dbReference type="NCBI Taxonomy" id="48701"/>
    <lineage>
        <taxon>Eukaryota</taxon>
        <taxon>Metazoa</taxon>
        <taxon>Chordata</taxon>
        <taxon>Craniata</taxon>
        <taxon>Vertebrata</taxon>
        <taxon>Euteleostomi</taxon>
        <taxon>Actinopterygii</taxon>
        <taxon>Neopterygii</taxon>
        <taxon>Teleostei</taxon>
        <taxon>Neoteleostei</taxon>
        <taxon>Acanthomorphata</taxon>
        <taxon>Ovalentaria</taxon>
        <taxon>Atherinomorphae</taxon>
        <taxon>Cyprinodontiformes</taxon>
        <taxon>Poeciliidae</taxon>
        <taxon>Poeciliinae</taxon>
        <taxon>Poecilia</taxon>
    </lineage>
</organism>
<proteinExistence type="inferred from homology"/>
<evidence type="ECO:0000256" key="1">
    <source>
        <dbReference type="ARBA" id="ARBA00008535"/>
    </source>
</evidence>
<evidence type="ECO:0000256" key="2">
    <source>
        <dbReference type="ARBA" id="ARBA00022741"/>
    </source>
</evidence>
<dbReference type="AlphaFoldDB" id="A0A3B3WXH6"/>
<dbReference type="GO" id="GO:0005525">
    <property type="term" value="F:GTP binding"/>
    <property type="evidence" value="ECO:0007669"/>
    <property type="project" value="UniProtKB-KW"/>
</dbReference>
<reference evidence="7" key="1">
    <citation type="submission" date="2025-08" db="UniProtKB">
        <authorList>
            <consortium name="Ensembl"/>
        </authorList>
    </citation>
    <scope>IDENTIFICATION</scope>
</reference>
<evidence type="ECO:0000256" key="3">
    <source>
        <dbReference type="ARBA" id="ARBA00023134"/>
    </source>
</evidence>
<evidence type="ECO:0000256" key="4">
    <source>
        <dbReference type="SAM" id="Phobius"/>
    </source>
</evidence>
<dbReference type="Ensembl" id="ENSPMET00000004077.1">
    <property type="protein sequence ID" value="ENSPMEP00000007468.1"/>
    <property type="gene ID" value="ENSPMEG00000009099.1"/>
</dbReference>